<organism evidence="2 3">
    <name type="scientific">Chelonia mydas</name>
    <name type="common">Green sea-turtle</name>
    <name type="synonym">Chelonia agassizi</name>
    <dbReference type="NCBI Taxonomy" id="8469"/>
    <lineage>
        <taxon>Eukaryota</taxon>
        <taxon>Metazoa</taxon>
        <taxon>Chordata</taxon>
        <taxon>Craniata</taxon>
        <taxon>Vertebrata</taxon>
        <taxon>Euteleostomi</taxon>
        <taxon>Archelosauria</taxon>
        <taxon>Testudinata</taxon>
        <taxon>Testudines</taxon>
        <taxon>Cryptodira</taxon>
        <taxon>Durocryptodira</taxon>
        <taxon>Americhelydia</taxon>
        <taxon>Chelonioidea</taxon>
        <taxon>Cheloniidae</taxon>
        <taxon>Chelonia</taxon>
    </lineage>
</organism>
<reference evidence="3" key="1">
    <citation type="journal article" date="2013" name="Nat. Genet.">
        <title>The draft genomes of soft-shell turtle and green sea turtle yield insights into the development and evolution of the turtle-specific body plan.</title>
        <authorList>
            <person name="Wang Z."/>
            <person name="Pascual-Anaya J."/>
            <person name="Zadissa A."/>
            <person name="Li W."/>
            <person name="Niimura Y."/>
            <person name="Huang Z."/>
            <person name="Li C."/>
            <person name="White S."/>
            <person name="Xiong Z."/>
            <person name="Fang D."/>
            <person name="Wang B."/>
            <person name="Ming Y."/>
            <person name="Chen Y."/>
            <person name="Zheng Y."/>
            <person name="Kuraku S."/>
            <person name="Pignatelli M."/>
            <person name="Herrero J."/>
            <person name="Beal K."/>
            <person name="Nozawa M."/>
            <person name="Li Q."/>
            <person name="Wang J."/>
            <person name="Zhang H."/>
            <person name="Yu L."/>
            <person name="Shigenobu S."/>
            <person name="Wang J."/>
            <person name="Liu J."/>
            <person name="Flicek P."/>
            <person name="Searle S."/>
            <person name="Wang J."/>
            <person name="Kuratani S."/>
            <person name="Yin Y."/>
            <person name="Aken B."/>
            <person name="Zhang G."/>
            <person name="Irie N."/>
        </authorList>
    </citation>
    <scope>NUCLEOTIDE SEQUENCE [LARGE SCALE GENOMIC DNA]</scope>
</reference>
<feature type="region of interest" description="Disordered" evidence="1">
    <location>
        <begin position="26"/>
        <end position="62"/>
    </location>
</feature>
<dbReference type="AlphaFoldDB" id="M7BB19"/>
<evidence type="ECO:0000313" key="2">
    <source>
        <dbReference type="EMBL" id="EMP32770.1"/>
    </source>
</evidence>
<sequence>MQGLVARMKQHDEKCSFSRGSCVEDNERNMSEHAGSSDWGVNKSPSEQHKLHGPKCRRGQRYVGGRASPINLAAATRGGGFITPTGELSPISMERLHQMCYSCISAPVPL</sequence>
<gene>
    <name evidence="2" type="ORF">UY3_10042</name>
</gene>
<name>M7BB19_CHEMY</name>
<accession>M7BB19</accession>
<evidence type="ECO:0000313" key="3">
    <source>
        <dbReference type="Proteomes" id="UP000031443"/>
    </source>
</evidence>
<dbReference type="EMBL" id="KB538686">
    <property type="protein sequence ID" value="EMP32770.1"/>
    <property type="molecule type" value="Genomic_DNA"/>
</dbReference>
<keyword evidence="3" id="KW-1185">Reference proteome</keyword>
<protein>
    <submittedName>
        <fullName evidence="2">Uncharacterized protein</fullName>
    </submittedName>
</protein>
<feature type="compositionally biased region" description="Basic residues" evidence="1">
    <location>
        <begin position="51"/>
        <end position="60"/>
    </location>
</feature>
<evidence type="ECO:0000256" key="1">
    <source>
        <dbReference type="SAM" id="MobiDB-lite"/>
    </source>
</evidence>
<dbReference type="Proteomes" id="UP000031443">
    <property type="component" value="Unassembled WGS sequence"/>
</dbReference>
<proteinExistence type="predicted"/>